<feature type="compositionally biased region" description="Polar residues" evidence="1">
    <location>
        <begin position="637"/>
        <end position="648"/>
    </location>
</feature>
<feature type="region of interest" description="Disordered" evidence="1">
    <location>
        <begin position="629"/>
        <end position="649"/>
    </location>
</feature>
<evidence type="ECO:0000313" key="4">
    <source>
        <dbReference type="Proteomes" id="UP000013961"/>
    </source>
</evidence>
<dbReference type="Gene3D" id="3.40.50.300">
    <property type="entry name" value="P-loop containing nucleotide triphosphate hydrolases"/>
    <property type="match status" value="1"/>
</dbReference>
<protein>
    <recommendedName>
        <fullName evidence="2">Helicase HerA central domain-containing protein</fullName>
    </recommendedName>
</protein>
<dbReference type="RefSeq" id="WP_016341977.1">
    <property type="nucleotide sequence ID" value="NC_021282.1"/>
</dbReference>
<dbReference type="EMBL" id="CP004374">
    <property type="protein sequence ID" value="AGM27615.1"/>
    <property type="molecule type" value="Genomic_DNA"/>
</dbReference>
<dbReference type="InterPro" id="IPR002789">
    <property type="entry name" value="HerA_central"/>
</dbReference>
<evidence type="ECO:0000313" key="3">
    <source>
        <dbReference type="EMBL" id="AGM27615.1"/>
    </source>
</evidence>
<dbReference type="InterPro" id="IPR008571">
    <property type="entry name" value="HerA-like"/>
</dbReference>
<name>A0AB33A790_9MYCO</name>
<dbReference type="PANTHER" id="PTHR42957:SF1">
    <property type="entry name" value="HELICASE MJ1565-RELATED"/>
    <property type="match status" value="1"/>
</dbReference>
<dbReference type="Pfam" id="PF01935">
    <property type="entry name" value="DUF87"/>
    <property type="match status" value="1"/>
</dbReference>
<accession>A0AB33A790</accession>
<gene>
    <name evidence="3" type="ORF">MASS_1013</name>
</gene>
<feature type="domain" description="Helicase HerA central" evidence="2">
    <location>
        <begin position="192"/>
        <end position="419"/>
    </location>
</feature>
<dbReference type="SUPFAM" id="SSF52540">
    <property type="entry name" value="P-loop containing nucleoside triphosphate hydrolases"/>
    <property type="match status" value="1"/>
</dbReference>
<reference evidence="3 4" key="1">
    <citation type="journal article" date="2013" name="Genome Announc.">
        <title>Complete Genome Sequence of Mycobacterium massiliense Clinical Strain Asan 50594, Belonging to the Type II Genotype.</title>
        <authorList>
            <person name="Kim B.J."/>
            <person name="Kim B.R."/>
            <person name="Hong S.H."/>
            <person name="Seok S.H."/>
            <person name="Kook Y.H."/>
            <person name="Kim B.J."/>
        </authorList>
    </citation>
    <scope>NUCLEOTIDE SEQUENCE [LARGE SCALE GENOMIC DNA]</scope>
    <source>
        <strain evidence="3 4">50594</strain>
    </source>
</reference>
<dbReference type="KEGG" id="mabb:MASS_1013"/>
<organism evidence="3 4">
    <name type="scientific">Mycobacteroides abscessus subsp. bolletii 50594</name>
    <dbReference type="NCBI Taxonomy" id="1303024"/>
    <lineage>
        <taxon>Bacteria</taxon>
        <taxon>Bacillati</taxon>
        <taxon>Actinomycetota</taxon>
        <taxon>Actinomycetes</taxon>
        <taxon>Mycobacteriales</taxon>
        <taxon>Mycobacteriaceae</taxon>
        <taxon>Mycobacteroides</taxon>
        <taxon>Mycobacteroides abscessus</taxon>
    </lineage>
</organism>
<evidence type="ECO:0000259" key="2">
    <source>
        <dbReference type="Pfam" id="PF01935"/>
    </source>
</evidence>
<dbReference type="AlphaFoldDB" id="A0AB33A790"/>
<dbReference type="Proteomes" id="UP000013961">
    <property type="component" value="Chromosome"/>
</dbReference>
<dbReference type="PANTHER" id="PTHR42957">
    <property type="entry name" value="HELICASE MJ1565-RELATED"/>
    <property type="match status" value="1"/>
</dbReference>
<evidence type="ECO:0000256" key="1">
    <source>
        <dbReference type="SAM" id="MobiDB-lite"/>
    </source>
</evidence>
<dbReference type="InterPro" id="IPR027417">
    <property type="entry name" value="P-loop_NTPase"/>
</dbReference>
<proteinExistence type="predicted"/>
<sequence length="695" mass="77597">MTLFNEREIVGTFYGFKSGGITPTADLLFMHSPDYPSSPIIGMPVLVRLDHDDEALLVRITTMTPGGSLASDLGTDYVMRNIRTEQYTIPENIRQTKLIYRVQGRPLGVIRQGPDGIHFMPTHRRVAPLGSPVAFARDEVFQAVMNADDHAVGIPIGHAALGEFIWCADTSALSKTRTGWIEPQSPLTQPRFDIHQLVARRSFVLAKAGYGKSNLVKLLFSELYREGAPTVTRLDGSQVPVGTLIGDLDGEYFWASADNPGFADIAHLRDHLVVFTDRTAPSPAHASFIAGGVKLDVREILPGRLIPLVLPKNRLTMTNVTTLMDLDVDRWAELVDLTHDAQSVDDVMPDLKRILRENKEMICEGAFRNVKQVLNALHDEKSSLLSDIMTALSLGKLVVLDLSLFRARAQALLGIVLSRIFDHNMRVSTNANAATVPVIAVIEEAQNVLDGSETEVNRPFVEFTKEGRKFYCGILGITQQPGSIDSEIISQSDNFFAFHLLSETDLHTLRRCNPHFSDDILSSLLNEPLVGAGYFFSLYTDKQYPIPFRPFDFRQRYPDRLPLGQELETYAAELRSAADQRARNADPEAEQAVQRAAELLRRDNGFMSACRNGKQKPARVQFVLRDHAPERVRQQDDPQASDNETFKQPSMRWADKLIDRTLTAIFGNQGTGWDYEGGHSFRGRNTIRALGDRDS</sequence>